<protein>
    <submittedName>
        <fullName evidence="1">Redoxin domain-containing protein</fullName>
    </submittedName>
</protein>
<gene>
    <name evidence="1" type="ORF">FEF09_22935</name>
</gene>
<dbReference type="EMBL" id="VOHS01000032">
    <property type="protein sequence ID" value="TWV96841.1"/>
    <property type="molecule type" value="Genomic_DNA"/>
</dbReference>
<proteinExistence type="predicted"/>
<accession>A0A5C6LME7</accession>
<reference evidence="1 2" key="1">
    <citation type="submission" date="2019-08" db="EMBL/GenBank/DDBJ databases">
        <title>Whole genome sequencing of chitin degrading bacteria Chitinophaga pinensis YS16.</title>
        <authorList>
            <person name="Singh R.P."/>
            <person name="Manchanda G."/>
            <person name="Maurya I.K."/>
            <person name="Joshi N.K."/>
            <person name="Srivastava A.K."/>
        </authorList>
    </citation>
    <scope>NUCLEOTIDE SEQUENCE [LARGE SCALE GENOMIC DNA]</scope>
    <source>
        <strain evidence="1 2">YS-16</strain>
    </source>
</reference>
<evidence type="ECO:0000313" key="2">
    <source>
        <dbReference type="Proteomes" id="UP000318815"/>
    </source>
</evidence>
<keyword evidence="2" id="KW-1185">Reference proteome</keyword>
<comment type="caution">
    <text evidence="1">The sequence shown here is derived from an EMBL/GenBank/DDBJ whole genome shotgun (WGS) entry which is preliminary data.</text>
</comment>
<dbReference type="OrthoDB" id="9815205at2"/>
<organism evidence="1 2">
    <name type="scientific">Chitinophaga pinensis</name>
    <dbReference type="NCBI Taxonomy" id="79329"/>
    <lineage>
        <taxon>Bacteria</taxon>
        <taxon>Pseudomonadati</taxon>
        <taxon>Bacteroidota</taxon>
        <taxon>Chitinophagia</taxon>
        <taxon>Chitinophagales</taxon>
        <taxon>Chitinophagaceae</taxon>
        <taxon>Chitinophaga</taxon>
    </lineage>
</organism>
<dbReference type="AlphaFoldDB" id="A0A5C6LME7"/>
<dbReference type="SUPFAM" id="SSF52833">
    <property type="entry name" value="Thioredoxin-like"/>
    <property type="match status" value="1"/>
</dbReference>
<sequence>MQRKGCIDDFWASFCQPCLAQFPRLQAMQDKFGKELQIITITSDRQETVRQLFDKSVIRDLK</sequence>
<evidence type="ECO:0000313" key="1">
    <source>
        <dbReference type="EMBL" id="TWV96841.1"/>
    </source>
</evidence>
<dbReference type="InterPro" id="IPR036249">
    <property type="entry name" value="Thioredoxin-like_sf"/>
</dbReference>
<dbReference type="Proteomes" id="UP000318815">
    <property type="component" value="Unassembled WGS sequence"/>
</dbReference>
<name>A0A5C6LME7_9BACT</name>
<dbReference type="Gene3D" id="3.40.30.10">
    <property type="entry name" value="Glutaredoxin"/>
    <property type="match status" value="1"/>
</dbReference>